<comment type="caution">
    <text evidence="3">The sequence shown here is derived from an EMBL/GenBank/DDBJ whole genome shotgun (WGS) entry which is preliminary data.</text>
</comment>
<dbReference type="AlphaFoldDB" id="A0A4Q0XW31"/>
<dbReference type="PRINTS" id="PR00411">
    <property type="entry name" value="PNDRDTASEI"/>
</dbReference>
<organism evidence="3 4">
    <name type="scientific">Halarcobacter anaerophilus</name>
    <dbReference type="NCBI Taxonomy" id="877500"/>
    <lineage>
        <taxon>Bacteria</taxon>
        <taxon>Pseudomonadati</taxon>
        <taxon>Campylobacterota</taxon>
        <taxon>Epsilonproteobacteria</taxon>
        <taxon>Campylobacterales</taxon>
        <taxon>Arcobacteraceae</taxon>
        <taxon>Halarcobacter</taxon>
    </lineage>
</organism>
<keyword evidence="2" id="KW-0560">Oxidoreductase</keyword>
<name>A0A4Q0XW31_9BACT</name>
<keyword evidence="4" id="KW-1185">Reference proteome</keyword>
<dbReference type="Proteomes" id="UP000290191">
    <property type="component" value="Unassembled WGS sequence"/>
</dbReference>
<dbReference type="PROSITE" id="PS51257">
    <property type="entry name" value="PROKAR_LIPOPROTEIN"/>
    <property type="match status" value="1"/>
</dbReference>
<proteinExistence type="predicted"/>
<dbReference type="InterPro" id="IPR036188">
    <property type="entry name" value="FAD/NAD-bd_sf"/>
</dbReference>
<dbReference type="OrthoDB" id="9778740at2"/>
<evidence type="ECO:0000256" key="2">
    <source>
        <dbReference type="ARBA" id="ARBA00023002"/>
    </source>
</evidence>
<dbReference type="InterPro" id="IPR050097">
    <property type="entry name" value="Ferredoxin-NADP_redctase_2"/>
</dbReference>
<evidence type="ECO:0000256" key="1">
    <source>
        <dbReference type="ARBA" id="ARBA00022630"/>
    </source>
</evidence>
<dbReference type="Pfam" id="PF13738">
    <property type="entry name" value="Pyr_redox_3"/>
    <property type="match status" value="1"/>
</dbReference>
<protein>
    <submittedName>
        <fullName evidence="3">Cbb3-type cytochrome oxidase assembly protein CcoS</fullName>
    </submittedName>
</protein>
<dbReference type="PRINTS" id="PR00368">
    <property type="entry name" value="FADPNR"/>
</dbReference>
<dbReference type="RefSeq" id="WP_129082932.1">
    <property type="nucleotide sequence ID" value="NZ_CP041070.1"/>
</dbReference>
<keyword evidence="1" id="KW-0285">Flavoprotein</keyword>
<evidence type="ECO:0000313" key="3">
    <source>
        <dbReference type="EMBL" id="RXJ61373.1"/>
    </source>
</evidence>
<reference evidence="3 4" key="1">
    <citation type="submission" date="2017-10" db="EMBL/GenBank/DDBJ databases">
        <title>Genomics of the genus Arcobacter.</title>
        <authorList>
            <person name="Perez-Cataluna A."/>
            <person name="Figueras M.J."/>
        </authorList>
    </citation>
    <scope>NUCLEOTIDE SEQUENCE [LARGE SCALE GENOMIC DNA]</scope>
    <source>
        <strain evidence="3 4">DSM 24636</strain>
    </source>
</reference>
<dbReference type="STRING" id="877500.GCA_000935065_00942"/>
<gene>
    <name evidence="3" type="ORF">CRV06_13900</name>
</gene>
<dbReference type="SUPFAM" id="SSF51905">
    <property type="entry name" value="FAD/NAD(P)-binding domain"/>
    <property type="match status" value="1"/>
</dbReference>
<dbReference type="Gene3D" id="3.50.50.60">
    <property type="entry name" value="FAD/NAD(P)-binding domain"/>
    <property type="match status" value="2"/>
</dbReference>
<dbReference type="GO" id="GO:0016491">
    <property type="term" value="F:oxidoreductase activity"/>
    <property type="evidence" value="ECO:0007669"/>
    <property type="project" value="UniProtKB-KW"/>
</dbReference>
<evidence type="ECO:0000313" key="4">
    <source>
        <dbReference type="Proteomes" id="UP000290191"/>
    </source>
</evidence>
<sequence>MKSVYDIAIIGAGPAGIATSCEAVIFGVKNILMFEKGENHSQTIRKYFNDNKPVDKDWKGIEVELKGHIDFKDGTKESTLDLFEESLEKRVIDAKFKTEISQISRLKNRFKIITTTGESYFAKRVVIAIGKMGKPNKPDYKIPVTLKNRANHTISDCKGNEDVLVVGGGDSACEYAYFIHQDNKVTFNYRREKITKANPKNIKNLMNCVEDKEIDLKLGIDIKKVEDEKGKFKVFYTNGEIGRYDRIIYALGGVTPKEFLKSCCVEFDEKSKPYINHKNLNTQGVYLAGDICGSIGGSIALALNHGYNIIMDCMSQEFALEAKSA</sequence>
<accession>A0A4Q0XW31</accession>
<dbReference type="PANTHER" id="PTHR48105">
    <property type="entry name" value="THIOREDOXIN REDUCTASE 1-RELATED-RELATED"/>
    <property type="match status" value="1"/>
</dbReference>
<dbReference type="EMBL" id="PDKO01000016">
    <property type="protein sequence ID" value="RXJ61373.1"/>
    <property type="molecule type" value="Genomic_DNA"/>
</dbReference>